<dbReference type="Pfam" id="PF09737">
    <property type="entry name" value="Det1"/>
    <property type="match status" value="2"/>
</dbReference>
<evidence type="ECO:0000313" key="2">
    <source>
        <dbReference type="EMBL" id="KAK9831618.1"/>
    </source>
</evidence>
<feature type="region of interest" description="Disordered" evidence="1">
    <location>
        <begin position="293"/>
        <end position="446"/>
    </location>
</feature>
<feature type="compositionally biased region" description="Acidic residues" evidence="1">
    <location>
        <begin position="414"/>
        <end position="431"/>
    </location>
</feature>
<dbReference type="AlphaFoldDB" id="A0AAW1RCS3"/>
<feature type="compositionally biased region" description="Low complexity" evidence="1">
    <location>
        <begin position="396"/>
        <end position="412"/>
    </location>
</feature>
<feature type="compositionally biased region" description="Polar residues" evidence="1">
    <location>
        <begin position="351"/>
        <end position="367"/>
    </location>
</feature>
<keyword evidence="3" id="KW-1185">Reference proteome</keyword>
<dbReference type="GO" id="GO:0032436">
    <property type="term" value="P:positive regulation of proteasomal ubiquitin-dependent protein catabolic process"/>
    <property type="evidence" value="ECO:0007669"/>
    <property type="project" value="TreeGrafter"/>
</dbReference>
<dbReference type="InterPro" id="IPR019138">
    <property type="entry name" value="De-etiolated_protein_1_Det1"/>
</dbReference>
<proteinExistence type="predicted"/>
<reference evidence="2 3" key="1">
    <citation type="journal article" date="2024" name="Nat. Commun.">
        <title>Phylogenomics reveals the evolutionary origins of lichenization in chlorophyte algae.</title>
        <authorList>
            <person name="Puginier C."/>
            <person name="Libourel C."/>
            <person name="Otte J."/>
            <person name="Skaloud P."/>
            <person name="Haon M."/>
            <person name="Grisel S."/>
            <person name="Petersen M."/>
            <person name="Berrin J.G."/>
            <person name="Delaux P.M."/>
            <person name="Dal Grande F."/>
            <person name="Keller J."/>
        </authorList>
    </citation>
    <scope>NUCLEOTIDE SEQUENCE [LARGE SCALE GENOMIC DNA]</scope>
    <source>
        <strain evidence="2 3">SAG 2145</strain>
    </source>
</reference>
<feature type="compositionally biased region" description="Polar residues" evidence="1">
    <location>
        <begin position="293"/>
        <end position="321"/>
    </location>
</feature>
<dbReference type="PANTHER" id="PTHR13374:SF3">
    <property type="entry name" value="DET1 HOMOLOG"/>
    <property type="match status" value="1"/>
</dbReference>
<organism evidence="2 3">
    <name type="scientific">Apatococcus lobatus</name>
    <dbReference type="NCBI Taxonomy" id="904363"/>
    <lineage>
        <taxon>Eukaryota</taxon>
        <taxon>Viridiplantae</taxon>
        <taxon>Chlorophyta</taxon>
        <taxon>core chlorophytes</taxon>
        <taxon>Trebouxiophyceae</taxon>
        <taxon>Chlorellales</taxon>
        <taxon>Chlorellaceae</taxon>
        <taxon>Apatococcus</taxon>
    </lineage>
</organism>
<dbReference type="GO" id="GO:1990756">
    <property type="term" value="F:ubiquitin-like ligase-substrate adaptor activity"/>
    <property type="evidence" value="ECO:0007669"/>
    <property type="project" value="TreeGrafter"/>
</dbReference>
<evidence type="ECO:0000313" key="3">
    <source>
        <dbReference type="Proteomes" id="UP001438707"/>
    </source>
</evidence>
<dbReference type="EMBL" id="JALJOS010000013">
    <property type="protein sequence ID" value="KAK9831618.1"/>
    <property type="molecule type" value="Genomic_DNA"/>
</dbReference>
<name>A0AAW1RCS3_9CHLO</name>
<comment type="caution">
    <text evidence="2">The sequence shown here is derived from an EMBL/GenBank/DDBJ whole genome shotgun (WGS) entry which is preliminary data.</text>
</comment>
<dbReference type="PANTHER" id="PTHR13374">
    <property type="entry name" value="DET1 HOMOLOG DE-ETIOLATED-1 HOMOLOG"/>
    <property type="match status" value="1"/>
</dbReference>
<accession>A0AAW1RCS3</accession>
<gene>
    <name evidence="2" type="ORF">WJX74_002805</name>
</gene>
<protein>
    <submittedName>
        <fullName evidence="2">Uncharacterized protein</fullName>
    </submittedName>
</protein>
<dbReference type="GO" id="GO:0031461">
    <property type="term" value="C:cullin-RING ubiquitin ligase complex"/>
    <property type="evidence" value="ECO:0007669"/>
    <property type="project" value="TreeGrafter"/>
</dbReference>
<dbReference type="GO" id="GO:0005634">
    <property type="term" value="C:nucleus"/>
    <property type="evidence" value="ECO:0007669"/>
    <property type="project" value="TreeGrafter"/>
</dbReference>
<dbReference type="GO" id="GO:0031625">
    <property type="term" value="F:ubiquitin protein ligase binding"/>
    <property type="evidence" value="ECO:0007669"/>
    <property type="project" value="TreeGrafter"/>
</dbReference>
<evidence type="ECO:0000256" key="1">
    <source>
        <dbReference type="SAM" id="MobiDB-lite"/>
    </source>
</evidence>
<sequence>MIGPKRPGCDAEVTPPLNIAHRLRSRELCAWPSAAQAGRARQFCQSLLPSVAISNVELPDCFINRFTNSGEYLVCFGNMQHDLVLFRCLGPGEDVQHQESSSAAPPSFNGFFSMLYQKTLAHGTELLCRDFSLTAHQEKYLLLASSCLPGIADHVEDPGVTRIQGLVNVPGTTFLLLELASGQVRDTYSIPNDFIHLANNSGANLYDDLLAICAVNSQTIHLVHVHPAGQLIPLHSIGQHCFPDDDLILSRQTEREAAWRQQHQAEARQIDRQFTTAQGPASTMLPVFQEAATGSGQADHYPTSQPGQHQEGSTGGFNQDQAFLASHFPPALQGSLPANQLGAGGLAGTHSLPQGAQSPQQHMTANLAQAAHPESPAQGDVQGGRNLRAGNANMLARAQQAAQQSQQQQQPQVFDEEPDVPAPESDQDEVGSEVAASQTPAGDGDLEAAIDDLDADAGMQGALLPAAVARSAARDRSQEAIEEQGEAGQQPLLEGFQHRILAYFFRRAWPHGPCSDAMSKFHGMFDYIIGLVIWKVQLLDKDHLLLALGSPDANASRLAESGHHRTWLVVYRISSAQILTLQDTFSRSLLQVCVSHLDDLHNGCPSNDWGRYIGTPMSDQANRRHVLRQLAHSSSGSQHQSICRMLSAIPVSSQLLCASPYLDPCLFSYDDKLAGPIIKPRPFTSQPLKIMSRAHPDRSRFRVGPSSAEAPGQGSRASKNSVLYLFHPVHPFVMCITAANAQQTRLDIFVRI</sequence>
<feature type="region of interest" description="Disordered" evidence="1">
    <location>
        <begin position="694"/>
        <end position="715"/>
    </location>
</feature>
<dbReference type="GO" id="GO:0016567">
    <property type="term" value="P:protein ubiquitination"/>
    <property type="evidence" value="ECO:0007669"/>
    <property type="project" value="TreeGrafter"/>
</dbReference>
<dbReference type="Proteomes" id="UP001438707">
    <property type="component" value="Unassembled WGS sequence"/>
</dbReference>